<keyword evidence="1" id="KW-1133">Transmembrane helix</keyword>
<feature type="transmembrane region" description="Helical" evidence="1">
    <location>
        <begin position="16"/>
        <end position="33"/>
    </location>
</feature>
<dbReference type="AlphaFoldDB" id="A0A645HVD3"/>
<proteinExistence type="predicted"/>
<evidence type="ECO:0000313" key="2">
    <source>
        <dbReference type="EMBL" id="MPN40124.1"/>
    </source>
</evidence>
<accession>A0A645HVD3</accession>
<keyword evidence="1" id="KW-0472">Membrane</keyword>
<organism evidence="2">
    <name type="scientific">bioreactor metagenome</name>
    <dbReference type="NCBI Taxonomy" id="1076179"/>
    <lineage>
        <taxon>unclassified sequences</taxon>
        <taxon>metagenomes</taxon>
        <taxon>ecological metagenomes</taxon>
    </lineage>
</organism>
<evidence type="ECO:0000256" key="1">
    <source>
        <dbReference type="SAM" id="Phobius"/>
    </source>
</evidence>
<sequence length="96" mass="10607">MKTEGGMNMNGNMKQIVVACAVLAVFIVSLILYSTNTFGNASVDLIYIIGSVILLYASNIYVKKKIDRNPRIYTRTLYIGLIAIILFGIARNLIGF</sequence>
<protein>
    <submittedName>
        <fullName evidence="2">Uncharacterized protein</fullName>
    </submittedName>
</protein>
<keyword evidence="1" id="KW-0812">Transmembrane</keyword>
<reference evidence="2" key="1">
    <citation type="submission" date="2019-08" db="EMBL/GenBank/DDBJ databases">
        <authorList>
            <person name="Kucharzyk K."/>
            <person name="Murdoch R.W."/>
            <person name="Higgins S."/>
            <person name="Loffler F."/>
        </authorList>
    </citation>
    <scope>NUCLEOTIDE SEQUENCE</scope>
</reference>
<gene>
    <name evidence="2" type="ORF">SDC9_187660</name>
</gene>
<dbReference type="EMBL" id="VSSQ01096332">
    <property type="protein sequence ID" value="MPN40124.1"/>
    <property type="molecule type" value="Genomic_DNA"/>
</dbReference>
<name>A0A645HVD3_9ZZZZ</name>
<feature type="transmembrane region" description="Helical" evidence="1">
    <location>
        <begin position="45"/>
        <end position="62"/>
    </location>
</feature>
<comment type="caution">
    <text evidence="2">The sequence shown here is derived from an EMBL/GenBank/DDBJ whole genome shotgun (WGS) entry which is preliminary data.</text>
</comment>
<feature type="transmembrane region" description="Helical" evidence="1">
    <location>
        <begin position="74"/>
        <end position="94"/>
    </location>
</feature>